<keyword evidence="4" id="KW-0378">Hydrolase</keyword>
<evidence type="ECO:0000313" key="5">
    <source>
        <dbReference type="Proteomes" id="UP000199077"/>
    </source>
</evidence>
<feature type="transmembrane region" description="Helical" evidence="2">
    <location>
        <begin position="101"/>
        <end position="121"/>
    </location>
</feature>
<keyword evidence="2" id="KW-0812">Transmembrane</keyword>
<keyword evidence="2" id="KW-0472">Membrane</keyword>
<proteinExistence type="predicted"/>
<keyword evidence="4" id="KW-0808">Transferase</keyword>
<organism evidence="4 5">
    <name type="scientific">Pedococcus dokdonensis</name>
    <dbReference type="NCBI Taxonomy" id="443156"/>
    <lineage>
        <taxon>Bacteria</taxon>
        <taxon>Bacillati</taxon>
        <taxon>Actinomycetota</taxon>
        <taxon>Actinomycetes</taxon>
        <taxon>Micrococcales</taxon>
        <taxon>Intrasporangiaceae</taxon>
        <taxon>Pedococcus</taxon>
    </lineage>
</organism>
<accession>A0A1H0NXH9</accession>
<dbReference type="RefSeq" id="WP_091782479.1">
    <property type="nucleotide sequence ID" value="NZ_LT629711.1"/>
</dbReference>
<gene>
    <name evidence="4" type="ORF">SAMN04489867_1065</name>
</gene>
<keyword evidence="2" id="KW-1133">Transmembrane helix</keyword>
<dbReference type="GO" id="GO:0016020">
    <property type="term" value="C:membrane"/>
    <property type="evidence" value="ECO:0007669"/>
    <property type="project" value="TreeGrafter"/>
</dbReference>
<keyword evidence="4" id="KW-0012">Acyltransferase</keyword>
<feature type="transmembrane region" description="Helical" evidence="2">
    <location>
        <begin position="34"/>
        <end position="51"/>
    </location>
</feature>
<feature type="transmembrane region" description="Helical" evidence="2">
    <location>
        <begin position="197"/>
        <end position="213"/>
    </location>
</feature>
<feature type="region of interest" description="Disordered" evidence="1">
    <location>
        <begin position="357"/>
        <end position="383"/>
    </location>
</feature>
<evidence type="ECO:0000256" key="1">
    <source>
        <dbReference type="SAM" id="MobiDB-lite"/>
    </source>
</evidence>
<evidence type="ECO:0000313" key="4">
    <source>
        <dbReference type="EMBL" id="SDO97135.1"/>
    </source>
</evidence>
<feature type="transmembrane region" description="Helical" evidence="2">
    <location>
        <begin position="63"/>
        <end position="81"/>
    </location>
</feature>
<keyword evidence="5" id="KW-1185">Reference proteome</keyword>
<dbReference type="InterPro" id="IPR050879">
    <property type="entry name" value="Acyltransferase_3"/>
</dbReference>
<feature type="transmembrane region" description="Helical" evidence="2">
    <location>
        <begin position="311"/>
        <end position="333"/>
    </location>
</feature>
<dbReference type="InterPro" id="IPR002656">
    <property type="entry name" value="Acyl_transf_3_dom"/>
</dbReference>
<dbReference type="PANTHER" id="PTHR23028:SF53">
    <property type="entry name" value="ACYL_TRANSF_3 DOMAIN-CONTAINING PROTEIN"/>
    <property type="match status" value="1"/>
</dbReference>
<dbReference type="Pfam" id="PF01757">
    <property type="entry name" value="Acyl_transf_3"/>
    <property type="match status" value="1"/>
</dbReference>
<dbReference type="OrthoDB" id="9796461at2"/>
<feature type="domain" description="Acyltransferase 3" evidence="3">
    <location>
        <begin position="31"/>
        <end position="330"/>
    </location>
</feature>
<dbReference type="STRING" id="443156.SAMN04489867_1065"/>
<name>A0A1H0NXH9_9MICO</name>
<dbReference type="GO" id="GO:0016747">
    <property type="term" value="F:acyltransferase activity, transferring groups other than amino-acyl groups"/>
    <property type="evidence" value="ECO:0007669"/>
    <property type="project" value="InterPro"/>
</dbReference>
<sequence>MEKVGVAAAAAGTGAGSGVRLATALGGRGNALNVLRVAFAVLVIVSHSWLLGTGSPGPRYAGLELGSWGVVGFFTISGYLIPRARLRTDLLTFLVRRGRRIYPAFWVCCAVTAFVATPLAAHLTRAHFSPLAALGYLTRNATTWMVQPSIGPSVDSPVVDLIMVNPSLWTLAFELTCYALAGALLTMDAVRRHRTTVAVALYVVTATTVVTTGGSTRTATWFIALFSAGWIVGTLEDRMVASRATVVAALAVGAVAALGHPVLAAVPLAYAILGSAALLPCRWFTTHDVSYGTYLYGWPIGHVLHAAGAPLVLLLPLSIVFALVAGAVSWIVVERRFTRAPGAPYGEALAVRPPTWWSRPRDRGPGHLPPGPAAPLRRPERSP</sequence>
<dbReference type="GO" id="GO:0009103">
    <property type="term" value="P:lipopolysaccharide biosynthetic process"/>
    <property type="evidence" value="ECO:0007669"/>
    <property type="project" value="TreeGrafter"/>
</dbReference>
<reference evidence="5" key="1">
    <citation type="submission" date="2016-10" db="EMBL/GenBank/DDBJ databases">
        <authorList>
            <person name="Varghese N."/>
            <person name="Submissions S."/>
        </authorList>
    </citation>
    <scope>NUCLEOTIDE SEQUENCE [LARGE SCALE GENOMIC DNA]</scope>
    <source>
        <strain evidence="5">DSM 22329</strain>
    </source>
</reference>
<dbReference type="EMBL" id="LT629711">
    <property type="protein sequence ID" value="SDO97135.1"/>
    <property type="molecule type" value="Genomic_DNA"/>
</dbReference>
<feature type="transmembrane region" description="Helical" evidence="2">
    <location>
        <begin position="219"/>
        <end position="235"/>
    </location>
</feature>
<feature type="transmembrane region" description="Helical" evidence="2">
    <location>
        <begin position="247"/>
        <end position="273"/>
    </location>
</feature>
<protein>
    <submittedName>
        <fullName evidence="4">Peptidoglycan/LPS O-acetylase OafA/YrhL, contains acyltransferase and SGNH-hydrolase domains</fullName>
    </submittedName>
</protein>
<dbReference type="AlphaFoldDB" id="A0A1H0NXH9"/>
<evidence type="ECO:0000259" key="3">
    <source>
        <dbReference type="Pfam" id="PF01757"/>
    </source>
</evidence>
<dbReference type="Proteomes" id="UP000199077">
    <property type="component" value="Chromosome I"/>
</dbReference>
<dbReference type="GO" id="GO:0016787">
    <property type="term" value="F:hydrolase activity"/>
    <property type="evidence" value="ECO:0007669"/>
    <property type="project" value="UniProtKB-KW"/>
</dbReference>
<dbReference type="PANTHER" id="PTHR23028">
    <property type="entry name" value="ACETYLTRANSFERASE"/>
    <property type="match status" value="1"/>
</dbReference>
<feature type="transmembrane region" description="Helical" evidence="2">
    <location>
        <begin position="167"/>
        <end position="185"/>
    </location>
</feature>
<evidence type="ECO:0000256" key="2">
    <source>
        <dbReference type="SAM" id="Phobius"/>
    </source>
</evidence>